<dbReference type="SUPFAM" id="SSF56112">
    <property type="entry name" value="Protein kinase-like (PK-like)"/>
    <property type="match status" value="1"/>
</dbReference>
<keyword evidence="7 10" id="KW-0067">ATP-binding</keyword>
<evidence type="ECO:0000313" key="12">
    <source>
        <dbReference type="EMBL" id="WEX83821.1"/>
    </source>
</evidence>
<dbReference type="Gene3D" id="3.30.200.20">
    <property type="entry name" value="Phosphorylase Kinase, domain 1"/>
    <property type="match status" value="1"/>
</dbReference>
<dbReference type="EC" id="2.7.1.95" evidence="2"/>
<keyword evidence="4 10" id="KW-0808">Transferase</keyword>
<dbReference type="PANTHER" id="PTHR21310:SF41">
    <property type="entry name" value="3'-PHOSPHOTRANSFERASE, PUTATIVE-RELATED"/>
    <property type="match status" value="1"/>
</dbReference>
<dbReference type="Proteomes" id="UP001235547">
    <property type="component" value="Chromosome 1"/>
</dbReference>
<evidence type="ECO:0000256" key="10">
    <source>
        <dbReference type="PIRNR" id="PIRNR000706"/>
    </source>
</evidence>
<evidence type="ECO:0000256" key="3">
    <source>
        <dbReference type="ARBA" id="ARBA00017903"/>
    </source>
</evidence>
<dbReference type="Gene3D" id="3.90.1200.10">
    <property type="match status" value="1"/>
</dbReference>
<gene>
    <name evidence="12" type="ORF">PYH38_002641</name>
</gene>
<dbReference type="RefSeq" id="WP_280734682.1">
    <property type="nucleotide sequence ID" value="NZ_CP120368.1"/>
</dbReference>
<keyword evidence="8 10" id="KW-0046">Antibiotic resistance</keyword>
<accession>A0ABY8CYU8</accession>
<protein>
    <recommendedName>
        <fullName evidence="3">Aminoglycoside 3'-phosphotransferase</fullName>
        <ecNumber evidence="2">2.7.1.95</ecNumber>
    </recommendedName>
</protein>
<evidence type="ECO:0000256" key="5">
    <source>
        <dbReference type="ARBA" id="ARBA00022741"/>
    </source>
</evidence>
<dbReference type="InterPro" id="IPR002575">
    <property type="entry name" value="Aminoglycoside_PTrfase"/>
</dbReference>
<keyword evidence="5 10" id="KW-0547">Nucleotide-binding</keyword>
<evidence type="ECO:0000256" key="7">
    <source>
        <dbReference type="ARBA" id="ARBA00022840"/>
    </source>
</evidence>
<comment type="catalytic activity">
    <reaction evidence="9">
        <text>kanamycin A + ATP = kanamycin 3'-phosphate + ADP + H(+)</text>
        <dbReference type="Rhea" id="RHEA:24256"/>
        <dbReference type="ChEBI" id="CHEBI:15378"/>
        <dbReference type="ChEBI" id="CHEBI:30616"/>
        <dbReference type="ChEBI" id="CHEBI:57909"/>
        <dbReference type="ChEBI" id="CHEBI:58214"/>
        <dbReference type="ChEBI" id="CHEBI:456216"/>
        <dbReference type="EC" id="2.7.1.95"/>
    </reaction>
</comment>
<dbReference type="InterPro" id="IPR011009">
    <property type="entry name" value="Kinase-like_dom_sf"/>
</dbReference>
<sequence>MQTQEIELPPRFRARLAGYSFEKDTLGQSASTVFLLKAEGRARLVLKQERAGPFAELAQEAARLEWLAAKGLPCPRILAHEVHAERNWLMMEAVEGVDLASSPLAPGQRITILAEALRRLHQLDIADCPFDRRLETSIAMAKARMEAGLVDEADFDDVRLGRTAKDLFGELGARRPRDEQLVVTHGDACLPNIIVQDDGVAGFIDCGRLGVADLHQDIALACRSIAYNLGNDWVQPFLNLCGLPNPDPEKLFYYCLLDEFF</sequence>
<dbReference type="CDD" id="cd05150">
    <property type="entry name" value="APH"/>
    <property type="match status" value="1"/>
</dbReference>
<dbReference type="EMBL" id="CP120371">
    <property type="protein sequence ID" value="WEX83821.1"/>
    <property type="molecule type" value="Genomic_DNA"/>
</dbReference>
<keyword evidence="13" id="KW-1185">Reference proteome</keyword>
<dbReference type="NCBIfam" id="NF033068">
    <property type="entry name" value="APH_3p"/>
    <property type="match status" value="1"/>
</dbReference>
<dbReference type="PANTHER" id="PTHR21310">
    <property type="entry name" value="AMINOGLYCOSIDE PHOSPHOTRANSFERASE-RELATED-RELATED"/>
    <property type="match status" value="1"/>
</dbReference>
<evidence type="ECO:0000256" key="1">
    <source>
        <dbReference type="ARBA" id="ARBA00006219"/>
    </source>
</evidence>
<evidence type="ECO:0000256" key="6">
    <source>
        <dbReference type="ARBA" id="ARBA00022777"/>
    </source>
</evidence>
<keyword evidence="6 10" id="KW-0418">Kinase</keyword>
<evidence type="ECO:0000256" key="2">
    <source>
        <dbReference type="ARBA" id="ARBA00012193"/>
    </source>
</evidence>
<evidence type="ECO:0000259" key="11">
    <source>
        <dbReference type="Pfam" id="PF01636"/>
    </source>
</evidence>
<reference evidence="12 13" key="1">
    <citation type="submission" date="2023-03" db="EMBL/GenBank/DDBJ databases">
        <authorList>
            <person name="Kaur S."/>
            <person name="Espinosa-Saiz D."/>
            <person name="Velazquez E."/>
            <person name="Menendez E."/>
            <person name="diCenzo G.C."/>
        </authorList>
    </citation>
    <scope>NUCLEOTIDE SEQUENCE [LARGE SCALE GENOMIC DNA]</scope>
    <source>
        <strain evidence="12 13">LMG 27395</strain>
    </source>
</reference>
<name>A0ABY8CYU8_9HYPH</name>
<dbReference type="InterPro" id="IPR051678">
    <property type="entry name" value="AGP_Transferase"/>
</dbReference>
<dbReference type="PIRSF" id="PIRSF000706">
    <property type="entry name" value="Kanamycin_kin"/>
    <property type="match status" value="1"/>
</dbReference>
<evidence type="ECO:0000313" key="13">
    <source>
        <dbReference type="Proteomes" id="UP001235547"/>
    </source>
</evidence>
<feature type="domain" description="Aminoglycoside phosphotransferase" evidence="11">
    <location>
        <begin position="26"/>
        <end position="240"/>
    </location>
</feature>
<proteinExistence type="inferred from homology"/>
<evidence type="ECO:0000256" key="4">
    <source>
        <dbReference type="ARBA" id="ARBA00022679"/>
    </source>
</evidence>
<dbReference type="InterPro" id="IPR024165">
    <property type="entry name" value="Kan/Strep_kinase"/>
</dbReference>
<evidence type="ECO:0000256" key="8">
    <source>
        <dbReference type="ARBA" id="ARBA00023251"/>
    </source>
</evidence>
<dbReference type="Pfam" id="PF01636">
    <property type="entry name" value="APH"/>
    <property type="match status" value="1"/>
</dbReference>
<evidence type="ECO:0000256" key="9">
    <source>
        <dbReference type="ARBA" id="ARBA00048925"/>
    </source>
</evidence>
<organism evidence="12 13">
    <name type="scientific">Sinorhizobium numidicum</name>
    <dbReference type="NCBI Taxonomy" id="680248"/>
    <lineage>
        <taxon>Bacteria</taxon>
        <taxon>Pseudomonadati</taxon>
        <taxon>Pseudomonadota</taxon>
        <taxon>Alphaproteobacteria</taxon>
        <taxon>Hyphomicrobiales</taxon>
        <taxon>Rhizobiaceae</taxon>
        <taxon>Sinorhizobium/Ensifer group</taxon>
        <taxon>Sinorhizobium</taxon>
    </lineage>
</organism>
<comment type="similarity">
    <text evidence="1 10">Belongs to the aminoglycoside phosphotransferase family.</text>
</comment>